<dbReference type="Proteomes" id="UP000006565">
    <property type="component" value="Chromosome"/>
</dbReference>
<dbReference type="STRING" id="679926.Mpet_1470"/>
<sequence>MGQDISTDKLDIEETAAKFKRAMEQILEVNDDIVKHESDFEENTFKLLRYPLKKAIPELSDANRMFEKLVEVYNDMKEAGLR</sequence>
<dbReference type="HOGENOM" id="CLU_2550312_0_0_2"/>
<evidence type="ECO:0000313" key="2">
    <source>
        <dbReference type="Proteomes" id="UP000006565"/>
    </source>
</evidence>
<dbReference type="EMBL" id="CP002117">
    <property type="protein sequence ID" value="ADN36229.1"/>
    <property type="molecule type" value="Genomic_DNA"/>
</dbReference>
<dbReference type="KEGG" id="mpi:Mpet_1470"/>
<accession>E1RFJ9</accession>
<dbReference type="OrthoDB" id="112763at2157"/>
<dbReference type="RefSeq" id="WP_013329406.1">
    <property type="nucleotide sequence ID" value="NC_014507.1"/>
</dbReference>
<name>E1RFJ9_METP4</name>
<reference evidence="1 2" key="1">
    <citation type="journal article" date="2010" name="Stand. Genomic Sci.">
        <title>Complete genome sequence of Methanoplanus petrolearius type strain (SEBR 4847).</title>
        <authorList>
            <person name="Brambilla E."/>
            <person name="Djao O.D."/>
            <person name="Daligault H."/>
            <person name="Lapidus A."/>
            <person name="Lucas S."/>
            <person name="Hammon N."/>
            <person name="Nolan M."/>
            <person name="Tice H."/>
            <person name="Cheng J.F."/>
            <person name="Han C."/>
            <person name="Tapia R."/>
            <person name="Goodwin L."/>
            <person name="Pitluck S."/>
            <person name="Liolios K."/>
            <person name="Ivanova N."/>
            <person name="Mavromatis K."/>
            <person name="Mikhailova N."/>
            <person name="Pati A."/>
            <person name="Chen A."/>
            <person name="Palaniappan K."/>
            <person name="Land M."/>
            <person name="Hauser L."/>
            <person name="Chang Y.J."/>
            <person name="Jeffries C.D."/>
            <person name="Rohde M."/>
            <person name="Spring S."/>
            <person name="Sikorski J."/>
            <person name="Goker M."/>
            <person name="Woyke T."/>
            <person name="Bristow J."/>
            <person name="Eisen J.A."/>
            <person name="Markowitz V."/>
            <person name="Hugenholtz P."/>
            <person name="Kyrpides N.C."/>
            <person name="Klenk H.P."/>
        </authorList>
    </citation>
    <scope>NUCLEOTIDE SEQUENCE [LARGE SCALE GENOMIC DNA]</scope>
    <source>
        <strain evidence="2">DSM 11571 / OCM 486 / SEBR 4847</strain>
    </source>
</reference>
<keyword evidence="2" id="KW-1185">Reference proteome</keyword>
<gene>
    <name evidence="1" type="ordered locus">Mpet_1470</name>
</gene>
<evidence type="ECO:0000313" key="1">
    <source>
        <dbReference type="EMBL" id="ADN36229.1"/>
    </source>
</evidence>
<organism evidence="1 2">
    <name type="scientific">Methanolacinia petrolearia (strain DSM 11571 / OCM 486 / SEBR 4847)</name>
    <name type="common">Methanoplanus petrolearius</name>
    <dbReference type="NCBI Taxonomy" id="679926"/>
    <lineage>
        <taxon>Archaea</taxon>
        <taxon>Methanobacteriati</taxon>
        <taxon>Methanobacteriota</taxon>
        <taxon>Stenosarchaea group</taxon>
        <taxon>Methanomicrobia</taxon>
        <taxon>Methanomicrobiales</taxon>
        <taxon>Methanomicrobiaceae</taxon>
        <taxon>Methanolacinia</taxon>
    </lineage>
</organism>
<dbReference type="AlphaFoldDB" id="E1RFJ9"/>
<dbReference type="GeneID" id="9743940"/>
<protein>
    <submittedName>
        <fullName evidence="1">Uncharacterized protein</fullName>
    </submittedName>
</protein>
<proteinExistence type="predicted"/>